<evidence type="ECO:0000256" key="4">
    <source>
        <dbReference type="ARBA" id="ARBA00022729"/>
    </source>
</evidence>
<dbReference type="OrthoDB" id="666604at2759"/>
<keyword evidence="9" id="KW-1133">Transmembrane helix</keyword>
<keyword evidence="11" id="KW-1185">Reference proteome</keyword>
<comment type="catalytic activity">
    <reaction evidence="1">
        <text>Hydrolysis of (1-&gt;3)-beta-D-glucosidic linkages in (1-&gt;3)-beta-D-glucans.</text>
        <dbReference type="EC" id="3.2.1.39"/>
    </reaction>
</comment>
<dbReference type="InterPro" id="IPR044965">
    <property type="entry name" value="Glyco_hydro_17_plant"/>
</dbReference>
<keyword evidence="5" id="KW-0378">Hydrolase</keyword>
<sequence>MPQLKAINPTSLYSCSLWHSSAPPKRPQSSSGRFPPPPPLPRKKKKRMPPALRLLICSLAFLALAPQGLVKVDAFTGTYGINYGRIADNLPPPESVVTLLKAARIKNVRIYDADHSVLNAFKGSGLELVVDIPNGFLSDISVYEDHAMSWVKENVEAFLPDTPIKGIAVGNEVLGGDQELEEVLFGAIKNVYNALKILQLEDKIEISTPHTFGVLANSFPPSYGAFKEDVLVYMRPILEFFSQINSPFYINTYPVFAYQSDPEHIDIKYALFQPNHGVRDNKTGLHYDNLFDAMIDATYAALEAAGYPDMEVRVSETGWPSAGDEKEVGATVKNARTYNFNLRKRLLKKKGTPLRPKKVVKAYVFALFNEDSKPGPTSERHFGLFNADGSIAYNIGFTGLRPSSASSHRLSLKDLGRQSWSASFSILLTLSVALILAFTI</sequence>
<evidence type="ECO:0000256" key="7">
    <source>
        <dbReference type="RuleBase" id="RU004335"/>
    </source>
</evidence>
<comment type="caution">
    <text evidence="10">The sequence shown here is derived from an EMBL/GenBank/DDBJ whole genome shotgun (WGS) entry which is preliminary data.</text>
</comment>
<dbReference type="InterPro" id="IPR000490">
    <property type="entry name" value="Glyco_hydro_17"/>
</dbReference>
<evidence type="ECO:0000256" key="2">
    <source>
        <dbReference type="ARBA" id="ARBA00008773"/>
    </source>
</evidence>
<feature type="transmembrane region" description="Helical" evidence="9">
    <location>
        <begin position="420"/>
        <end position="439"/>
    </location>
</feature>
<accession>A0A8J5L194</accession>
<keyword evidence="9" id="KW-0472">Membrane</keyword>
<dbReference type="GO" id="GO:0005975">
    <property type="term" value="P:carbohydrate metabolic process"/>
    <property type="evidence" value="ECO:0007669"/>
    <property type="project" value="InterPro"/>
</dbReference>
<evidence type="ECO:0000256" key="6">
    <source>
        <dbReference type="ARBA" id="ARBA00023295"/>
    </source>
</evidence>
<dbReference type="GO" id="GO:0042973">
    <property type="term" value="F:glucan endo-1,3-beta-D-glucosidase activity"/>
    <property type="evidence" value="ECO:0007669"/>
    <property type="project" value="UniProtKB-EC"/>
</dbReference>
<protein>
    <recommendedName>
        <fullName evidence="3">glucan endo-1,3-beta-D-glucosidase</fullName>
        <ecNumber evidence="3">3.2.1.39</ecNumber>
    </recommendedName>
</protein>
<dbReference type="AlphaFoldDB" id="A0A8J5L194"/>
<comment type="similarity">
    <text evidence="2 7">Belongs to the glycosyl hydrolase 17 family.</text>
</comment>
<keyword evidence="4" id="KW-0732">Signal</keyword>
<reference evidence="10 11" key="1">
    <citation type="submission" date="2020-08" db="EMBL/GenBank/DDBJ databases">
        <title>Plant Genome Project.</title>
        <authorList>
            <person name="Zhang R.-G."/>
        </authorList>
    </citation>
    <scope>NUCLEOTIDE SEQUENCE [LARGE SCALE GENOMIC DNA]</scope>
    <source>
        <tissue evidence="10">Rhizome</tissue>
    </source>
</reference>
<evidence type="ECO:0000256" key="1">
    <source>
        <dbReference type="ARBA" id="ARBA00000382"/>
    </source>
</evidence>
<organism evidence="10 11">
    <name type="scientific">Zingiber officinale</name>
    <name type="common">Ginger</name>
    <name type="synonym">Amomum zingiber</name>
    <dbReference type="NCBI Taxonomy" id="94328"/>
    <lineage>
        <taxon>Eukaryota</taxon>
        <taxon>Viridiplantae</taxon>
        <taxon>Streptophyta</taxon>
        <taxon>Embryophyta</taxon>
        <taxon>Tracheophyta</taxon>
        <taxon>Spermatophyta</taxon>
        <taxon>Magnoliopsida</taxon>
        <taxon>Liliopsida</taxon>
        <taxon>Zingiberales</taxon>
        <taxon>Zingiberaceae</taxon>
        <taxon>Zingiber</taxon>
    </lineage>
</organism>
<feature type="region of interest" description="Disordered" evidence="8">
    <location>
        <begin position="19"/>
        <end position="47"/>
    </location>
</feature>
<dbReference type="FunFam" id="3.20.20.80:FF:000005">
    <property type="entry name" value="Glucan endo-1,3-beta-glucosidase 14"/>
    <property type="match status" value="1"/>
</dbReference>
<dbReference type="PANTHER" id="PTHR32227">
    <property type="entry name" value="GLUCAN ENDO-1,3-BETA-GLUCOSIDASE BG1-RELATED-RELATED"/>
    <property type="match status" value="1"/>
</dbReference>
<evidence type="ECO:0000256" key="3">
    <source>
        <dbReference type="ARBA" id="ARBA00012780"/>
    </source>
</evidence>
<dbReference type="Proteomes" id="UP000734854">
    <property type="component" value="Unassembled WGS sequence"/>
</dbReference>
<keyword evidence="6" id="KW-0326">Glycosidase</keyword>
<evidence type="ECO:0000256" key="5">
    <source>
        <dbReference type="ARBA" id="ARBA00022801"/>
    </source>
</evidence>
<dbReference type="Pfam" id="PF00332">
    <property type="entry name" value="Glyco_hydro_17"/>
    <property type="match status" value="1"/>
</dbReference>
<proteinExistence type="inferred from homology"/>
<dbReference type="EC" id="3.2.1.39" evidence="3"/>
<keyword evidence="9" id="KW-0812">Transmembrane</keyword>
<gene>
    <name evidence="10" type="ORF">ZIOFF_045540</name>
</gene>
<evidence type="ECO:0000256" key="8">
    <source>
        <dbReference type="SAM" id="MobiDB-lite"/>
    </source>
</evidence>
<feature type="transmembrane region" description="Helical" evidence="9">
    <location>
        <begin position="51"/>
        <end position="69"/>
    </location>
</feature>
<evidence type="ECO:0000313" key="11">
    <source>
        <dbReference type="Proteomes" id="UP000734854"/>
    </source>
</evidence>
<evidence type="ECO:0000256" key="9">
    <source>
        <dbReference type="SAM" id="Phobius"/>
    </source>
</evidence>
<evidence type="ECO:0000313" key="10">
    <source>
        <dbReference type="EMBL" id="KAG6497636.1"/>
    </source>
</evidence>
<name>A0A8J5L194_ZINOF</name>
<dbReference type="EMBL" id="JACMSC010000012">
    <property type="protein sequence ID" value="KAG6497636.1"/>
    <property type="molecule type" value="Genomic_DNA"/>
</dbReference>